<feature type="signal peptide" evidence="4">
    <location>
        <begin position="1"/>
        <end position="23"/>
    </location>
</feature>
<evidence type="ECO:0000313" key="6">
    <source>
        <dbReference type="Proteomes" id="UP000092612"/>
    </source>
</evidence>
<dbReference type="SUPFAM" id="SSF111384">
    <property type="entry name" value="OmpH-like"/>
    <property type="match status" value="1"/>
</dbReference>
<accession>A0A1B8U6Y6</accession>
<reference evidence="6" key="1">
    <citation type="submission" date="2016-02" db="EMBL/GenBank/DDBJ databases">
        <title>Paenibacillus sp. LPB0068, isolated from Crassostrea gigas.</title>
        <authorList>
            <person name="Shin S.-K."/>
            <person name="Yi H."/>
        </authorList>
    </citation>
    <scope>NUCLEOTIDE SEQUENCE [LARGE SCALE GENOMIC DNA]</scope>
    <source>
        <strain evidence="6">KCTC 23969</strain>
    </source>
</reference>
<dbReference type="STRING" id="996801.BW723_07960"/>
<dbReference type="RefSeq" id="WP_068356375.1">
    <property type="nucleotide sequence ID" value="NZ_CP019337.1"/>
</dbReference>
<sequence length="168" mass="18814">MKNLKSLLLIAVFTLGLGGVANAQKMGHIDFEKLVSEMPQTKKLGVDMEKLQKTYQDEVESMAKKLDAKMKKYTAEQNTQTKEINEIRAKEVQDDNARYEQLRQTAYQEMQKKRAEGLNPIIETAQKAIEEVAASKGIVYVLDATMGKGLLVKKGEDLYAAVKAKLGF</sequence>
<proteinExistence type="inferred from homology"/>
<feature type="coiled-coil region" evidence="3">
    <location>
        <begin position="56"/>
        <end position="116"/>
    </location>
</feature>
<dbReference type="GO" id="GO:0050821">
    <property type="term" value="P:protein stabilization"/>
    <property type="evidence" value="ECO:0007669"/>
    <property type="project" value="TreeGrafter"/>
</dbReference>
<dbReference type="PANTHER" id="PTHR35089:SF1">
    <property type="entry name" value="CHAPERONE PROTEIN SKP"/>
    <property type="match status" value="1"/>
</dbReference>
<organism evidence="5 6">
    <name type="scientific">Polaribacter reichenbachii</name>
    <dbReference type="NCBI Taxonomy" id="996801"/>
    <lineage>
        <taxon>Bacteria</taxon>
        <taxon>Pseudomonadati</taxon>
        <taxon>Bacteroidota</taxon>
        <taxon>Flavobacteriia</taxon>
        <taxon>Flavobacteriales</taxon>
        <taxon>Flavobacteriaceae</taxon>
    </lineage>
</organism>
<feature type="chain" id="PRO_5008616070" description="Molecular chaperone Skp" evidence="4">
    <location>
        <begin position="24"/>
        <end position="168"/>
    </location>
</feature>
<dbReference type="Pfam" id="PF03938">
    <property type="entry name" value="OmpH"/>
    <property type="match status" value="1"/>
</dbReference>
<keyword evidence="3" id="KW-0175">Coiled coil</keyword>
<evidence type="ECO:0000313" key="5">
    <source>
        <dbReference type="EMBL" id="OBY67645.1"/>
    </source>
</evidence>
<dbReference type="KEGG" id="prn:BW723_07960"/>
<keyword evidence="6" id="KW-1185">Reference proteome</keyword>
<evidence type="ECO:0008006" key="7">
    <source>
        <dbReference type="Google" id="ProtNLM"/>
    </source>
</evidence>
<dbReference type="PANTHER" id="PTHR35089">
    <property type="entry name" value="CHAPERONE PROTEIN SKP"/>
    <property type="match status" value="1"/>
</dbReference>
<keyword evidence="2 4" id="KW-0732">Signal</keyword>
<evidence type="ECO:0000256" key="4">
    <source>
        <dbReference type="SAM" id="SignalP"/>
    </source>
</evidence>
<evidence type="ECO:0000256" key="3">
    <source>
        <dbReference type="SAM" id="Coils"/>
    </source>
</evidence>
<name>A0A1B8U6Y6_9FLAO</name>
<gene>
    <name evidence="5" type="ORF">LPB301_01530</name>
</gene>
<dbReference type="GO" id="GO:0005829">
    <property type="term" value="C:cytosol"/>
    <property type="evidence" value="ECO:0007669"/>
    <property type="project" value="TreeGrafter"/>
</dbReference>
<dbReference type="InterPro" id="IPR024930">
    <property type="entry name" value="Skp_dom_sf"/>
</dbReference>
<dbReference type="SMART" id="SM00935">
    <property type="entry name" value="OmpH"/>
    <property type="match status" value="1"/>
</dbReference>
<comment type="similarity">
    <text evidence="1">Belongs to the Skp family.</text>
</comment>
<dbReference type="Proteomes" id="UP000092612">
    <property type="component" value="Unassembled WGS sequence"/>
</dbReference>
<dbReference type="Gene3D" id="3.30.910.20">
    <property type="entry name" value="Skp domain"/>
    <property type="match status" value="1"/>
</dbReference>
<dbReference type="EMBL" id="LSFL01000003">
    <property type="protein sequence ID" value="OBY67645.1"/>
    <property type="molecule type" value="Genomic_DNA"/>
</dbReference>
<dbReference type="InterPro" id="IPR005632">
    <property type="entry name" value="Chaperone_Skp"/>
</dbReference>
<evidence type="ECO:0000256" key="2">
    <source>
        <dbReference type="ARBA" id="ARBA00022729"/>
    </source>
</evidence>
<dbReference type="GO" id="GO:0051082">
    <property type="term" value="F:unfolded protein binding"/>
    <property type="evidence" value="ECO:0007669"/>
    <property type="project" value="InterPro"/>
</dbReference>
<evidence type="ECO:0000256" key="1">
    <source>
        <dbReference type="ARBA" id="ARBA00009091"/>
    </source>
</evidence>
<dbReference type="AlphaFoldDB" id="A0A1B8U6Y6"/>
<dbReference type="OrthoDB" id="1524711at2"/>
<comment type="caution">
    <text evidence="5">The sequence shown here is derived from an EMBL/GenBank/DDBJ whole genome shotgun (WGS) entry which is preliminary data.</text>
</comment>
<protein>
    <recommendedName>
        <fullName evidence="7">Molecular chaperone Skp</fullName>
    </recommendedName>
</protein>